<feature type="compositionally biased region" description="Basic and acidic residues" evidence="1">
    <location>
        <begin position="297"/>
        <end position="310"/>
    </location>
</feature>
<feature type="region of interest" description="Disordered" evidence="1">
    <location>
        <begin position="681"/>
        <end position="703"/>
    </location>
</feature>
<name>A0A0P4W0C1_SCYOL</name>
<feature type="region of interest" description="Disordered" evidence="1">
    <location>
        <begin position="84"/>
        <end position="103"/>
    </location>
</feature>
<feature type="region of interest" description="Disordered" evidence="1">
    <location>
        <begin position="174"/>
        <end position="316"/>
    </location>
</feature>
<dbReference type="InterPro" id="IPR029309">
    <property type="entry name" value="CaRF"/>
</dbReference>
<organism evidence="2">
    <name type="scientific">Scylla olivacea</name>
    <name type="common">Orange mud crab</name>
    <name type="synonym">Cancer olivacea</name>
    <dbReference type="NCBI Taxonomy" id="85551"/>
    <lineage>
        <taxon>Eukaryota</taxon>
        <taxon>Metazoa</taxon>
        <taxon>Ecdysozoa</taxon>
        <taxon>Arthropoda</taxon>
        <taxon>Crustacea</taxon>
        <taxon>Multicrustacea</taxon>
        <taxon>Malacostraca</taxon>
        <taxon>Eumalacostraca</taxon>
        <taxon>Eucarida</taxon>
        <taxon>Decapoda</taxon>
        <taxon>Pleocyemata</taxon>
        <taxon>Brachyura</taxon>
        <taxon>Eubrachyura</taxon>
        <taxon>Portunoidea</taxon>
        <taxon>Portunidae</taxon>
        <taxon>Portuninae</taxon>
        <taxon>Scylla</taxon>
    </lineage>
</organism>
<protein>
    <submittedName>
        <fullName evidence="2">Uncharacterized protein</fullName>
    </submittedName>
</protein>
<feature type="compositionally biased region" description="Basic residues" evidence="1">
    <location>
        <begin position="260"/>
        <end position="272"/>
    </location>
</feature>
<feature type="region of interest" description="Disordered" evidence="1">
    <location>
        <begin position="420"/>
        <end position="465"/>
    </location>
</feature>
<dbReference type="PANTHER" id="PTHR47456:SF1">
    <property type="entry name" value="PHD-TYPE DOMAIN-CONTAINING PROTEIN"/>
    <property type="match status" value="1"/>
</dbReference>
<evidence type="ECO:0000256" key="1">
    <source>
        <dbReference type="SAM" id="MobiDB-lite"/>
    </source>
</evidence>
<evidence type="ECO:0000313" key="2">
    <source>
        <dbReference type="EMBL" id="JAI61804.1"/>
    </source>
</evidence>
<reference evidence="2" key="1">
    <citation type="submission" date="2015-09" db="EMBL/GenBank/DDBJ databases">
        <title>Scylla olivacea transcriptome.</title>
        <authorList>
            <person name="Ikhwanuddin M."/>
        </authorList>
    </citation>
    <scope>NUCLEOTIDE SEQUENCE</scope>
</reference>
<accession>A0A0P4W0C1</accession>
<dbReference type="PANTHER" id="PTHR47456">
    <property type="entry name" value="PHD-TYPE DOMAIN-CONTAINING PROTEIN"/>
    <property type="match status" value="1"/>
</dbReference>
<proteinExistence type="predicted"/>
<dbReference type="Pfam" id="PF15299">
    <property type="entry name" value="ALS2CR8"/>
    <property type="match status" value="1"/>
</dbReference>
<dbReference type="GO" id="GO:0003700">
    <property type="term" value="F:DNA-binding transcription factor activity"/>
    <property type="evidence" value="ECO:0007669"/>
    <property type="project" value="InterPro"/>
</dbReference>
<feature type="compositionally biased region" description="Basic and acidic residues" evidence="1">
    <location>
        <begin position="218"/>
        <end position="240"/>
    </location>
</feature>
<dbReference type="AlphaFoldDB" id="A0A0P4W0C1"/>
<sequence>MAEQTATLIPPQHDKGNVNLCEPLPLHLSPRARVRAGVGRRLETPSPVSLPMPPLPIEFVDVSASLPPSSLCPPASDERARGRVLGASGGEGHDRGHMQSNEGVPASHPQVLAGQTEGALVLGSEDLPRCVVVDLQGNVVVQETSPPPHTTATPTPYLVDQPILVQVGPDVARQGSQTHTNGALGAALDGTHSKPPTGKNGMDGGNNLRVAEQTSGGRKAEFGPRWSFKEVEVKEERVAKDTNASEESAGEESEVEAGRPRRKSAKRARQRWKTIGEVEGGRAGVGRVRRPHPVPQPRDRSQVKADDGEQRSWAGDAGEELPVWARRLSSVRVVDGQWVVGVASSSEVLQQTLEAHSRSVLCDYIKSHPSSLEQRHRAKCQASRIMWHHQRIRFDGVPFTILSSNDLKCAFAMNYKLKRKNKESGESQQQKGQVEGVERQVGGGGGDAGDVEDLQGSGGQGDAKEVVPKKKYKDIWFTSCPARITVKVIINPPCCRYPGYAVGIGALAGERKAVMKALRRELSQGASPQREELYHVTLPLRRLHNHPLQGRSRGIHPSIDGKVVSLLREGVTAPKVIQQLLERHVEVVTAGDLVLPHPDDRAFHPRLKDVANLVYTRCRQMGITARRRPPDQAPFEAPHRKRRRPKRPREDGEAEGEVEAGCGEPLGASTLQEAVQTFCTEDSERGSDGRGGGGEARGDRGDAGLAEMVRGQLETLRGLTYTTQDTAALQEVYQGLQALINQCMAPTGPALAGGGLAEVPSATATFILQDSAVEPLAITPGAPCMPEVPDTLALQEKEMGEAGKVRGSAALRQLRPPVALQCVTTSMVPTVVSQLPRGPTHAPPAHVVTSPAATAPPTYQTLAPVAQDGPPPVHLSLPPYFYYVQEVTVPETSQTWTYSTSS</sequence>
<dbReference type="EMBL" id="GDRN01082592">
    <property type="protein sequence ID" value="JAI61804.1"/>
    <property type="molecule type" value="Transcribed_RNA"/>
</dbReference>
<feature type="compositionally biased region" description="Low complexity" evidence="1">
    <location>
        <begin position="426"/>
        <end position="435"/>
    </location>
</feature>
<feature type="region of interest" description="Disordered" evidence="1">
    <location>
        <begin position="622"/>
        <end position="666"/>
    </location>
</feature>